<evidence type="ECO:0000313" key="3">
    <source>
        <dbReference type="Proteomes" id="UP000463857"/>
    </source>
</evidence>
<sequence length="211" mass="23537">MSIERNAKARTKFWSQYGEVSTQAWFGPTNGPMSAWPGMAENHILIRTPTTGIVTTDGLSSPYGRKDFGDELELFIESPELNRPMEQLHDHWMVRALITAAAHIGGQRYRPTFDTYRHTTMRIGNTRAPQGWMLPDENVGALTGVPVSGRPSHIPVGRQKEAILLVPVTPLRPDEIDWVLQTKDREGMAQRLSGSQWGHLADSNRPSLLAG</sequence>
<gene>
    <name evidence="2" type="ORF">EK0264_01385</name>
</gene>
<dbReference type="RefSeq" id="WP_159542204.1">
    <property type="nucleotide sequence ID" value="NZ_CP047156.1"/>
</dbReference>
<protein>
    <recommendedName>
        <fullName evidence="4">Suppressor of fused domain protein</fullName>
    </recommendedName>
</protein>
<dbReference type="Proteomes" id="UP000463857">
    <property type="component" value="Chromosome"/>
</dbReference>
<dbReference type="KEGG" id="eke:EK0264_01385"/>
<dbReference type="EMBL" id="CP047156">
    <property type="protein sequence ID" value="QHB99080.1"/>
    <property type="molecule type" value="Genomic_DNA"/>
</dbReference>
<dbReference type="AlphaFoldDB" id="A0A7L4YHT6"/>
<organism evidence="2 3">
    <name type="scientific">Epidermidibacterium keratini</name>
    <dbReference type="NCBI Taxonomy" id="1891644"/>
    <lineage>
        <taxon>Bacteria</taxon>
        <taxon>Bacillati</taxon>
        <taxon>Actinomycetota</taxon>
        <taxon>Actinomycetes</taxon>
        <taxon>Sporichthyales</taxon>
        <taxon>Sporichthyaceae</taxon>
        <taxon>Epidermidibacterium</taxon>
    </lineage>
</organism>
<feature type="region of interest" description="Disordered" evidence="1">
    <location>
        <begin position="190"/>
        <end position="211"/>
    </location>
</feature>
<reference evidence="2 3" key="1">
    <citation type="journal article" date="2018" name="Int. J. Syst. Evol. Microbiol.">
        <title>Epidermidibacterium keratini gen. nov., sp. nov., a member of the family Sporichthyaceae, isolated from keratin epidermis.</title>
        <authorList>
            <person name="Lee D.G."/>
            <person name="Trujillo M.E."/>
            <person name="Kang S."/>
            <person name="Nam J.J."/>
            <person name="Kim Y.J."/>
        </authorList>
    </citation>
    <scope>NUCLEOTIDE SEQUENCE [LARGE SCALE GENOMIC DNA]</scope>
    <source>
        <strain evidence="2 3">EPI-7</strain>
    </source>
</reference>
<evidence type="ECO:0000256" key="1">
    <source>
        <dbReference type="SAM" id="MobiDB-lite"/>
    </source>
</evidence>
<keyword evidence="3" id="KW-1185">Reference proteome</keyword>
<dbReference type="InParanoid" id="A0A7L4YHT6"/>
<dbReference type="OrthoDB" id="3260820at2"/>
<proteinExistence type="predicted"/>
<accession>A0A7L4YHT6</accession>
<name>A0A7L4YHT6_9ACTN</name>
<evidence type="ECO:0008006" key="4">
    <source>
        <dbReference type="Google" id="ProtNLM"/>
    </source>
</evidence>
<evidence type="ECO:0000313" key="2">
    <source>
        <dbReference type="EMBL" id="QHB99080.1"/>
    </source>
</evidence>